<evidence type="ECO:0000256" key="1">
    <source>
        <dbReference type="ARBA" id="ARBA00006464"/>
    </source>
</evidence>
<evidence type="ECO:0000313" key="6">
    <source>
        <dbReference type="Proteomes" id="UP000297604"/>
    </source>
</evidence>
<sequence length="283" mass="32031">MIGWYTTVNSPFAIARPTAAEEAYWPPCTRVVPRPEHRGDRRRQHDDRVAREHAVVPGERNADRHRETGRHHLVVAPGLTDLGGPRINTRPVAVLPLIHVETPRFEVGKRFTKRAFDLVIGGLLLLVLSPVMAVTALSIRLVGIGPVLTREQRIGSGGRPFTLLGFGSVDARRPGARRRRFGLDEVPQLFSVLTGTMSLVGPRAPLEDEVTGFNSLEHRRFLMKPGMTGLGELYEHSTLPWEERLRLDMYYIENWSIVGDVIILWRTARAARRRTRRGRIRAR</sequence>
<keyword evidence="6" id="KW-1185">Reference proteome</keyword>
<dbReference type="PANTHER" id="PTHR30576:SF10">
    <property type="entry name" value="SLL5057 PROTEIN"/>
    <property type="match status" value="1"/>
</dbReference>
<keyword evidence="3" id="KW-0472">Membrane</keyword>
<dbReference type="InterPro" id="IPR003362">
    <property type="entry name" value="Bact_transf"/>
</dbReference>
<evidence type="ECO:0000313" key="5">
    <source>
        <dbReference type="EMBL" id="TFC18037.1"/>
    </source>
</evidence>
<evidence type="ECO:0000259" key="4">
    <source>
        <dbReference type="Pfam" id="PF02397"/>
    </source>
</evidence>
<keyword evidence="3" id="KW-0812">Transmembrane</keyword>
<feature type="domain" description="Bacterial sugar transferase" evidence="4">
    <location>
        <begin position="113"/>
        <end position="270"/>
    </location>
</feature>
<comment type="caution">
    <text evidence="5">The sequence shown here is derived from an EMBL/GenBank/DDBJ whole genome shotgun (WGS) entry which is preliminary data.</text>
</comment>
<dbReference type="Pfam" id="PF02397">
    <property type="entry name" value="Bac_transf"/>
    <property type="match status" value="1"/>
</dbReference>
<keyword evidence="5" id="KW-0808">Transferase</keyword>
<feature type="compositionally biased region" description="Basic and acidic residues" evidence="2">
    <location>
        <begin position="33"/>
        <end position="51"/>
    </location>
</feature>
<keyword evidence="3" id="KW-1133">Transmembrane helix</keyword>
<gene>
    <name evidence="5" type="ORF">E3O46_15125</name>
</gene>
<protein>
    <submittedName>
        <fullName evidence="5">Sugar transferase</fullName>
    </submittedName>
</protein>
<comment type="similarity">
    <text evidence="1">Belongs to the bacterial sugar transferase family.</text>
</comment>
<feature type="transmembrane region" description="Helical" evidence="3">
    <location>
        <begin position="118"/>
        <end position="139"/>
    </location>
</feature>
<accession>A0ABY2IL71</accession>
<name>A0ABY2IL71_9MICO</name>
<dbReference type="GO" id="GO:0016740">
    <property type="term" value="F:transferase activity"/>
    <property type="evidence" value="ECO:0007669"/>
    <property type="project" value="UniProtKB-KW"/>
</dbReference>
<evidence type="ECO:0000256" key="3">
    <source>
        <dbReference type="SAM" id="Phobius"/>
    </source>
</evidence>
<dbReference type="PANTHER" id="PTHR30576">
    <property type="entry name" value="COLANIC BIOSYNTHESIS UDP-GLUCOSE LIPID CARRIER TRANSFERASE"/>
    <property type="match status" value="1"/>
</dbReference>
<reference evidence="5 6" key="1">
    <citation type="submission" date="2019-03" db="EMBL/GenBank/DDBJ databases">
        <title>Genomics of glacier-inhabiting Cryobacterium strains.</title>
        <authorList>
            <person name="Liu Q."/>
            <person name="Xin Y.-H."/>
        </authorList>
    </citation>
    <scope>NUCLEOTIDE SEQUENCE [LARGE SCALE GENOMIC DNA]</scope>
    <source>
        <strain evidence="5 6">MDB1-5</strain>
    </source>
</reference>
<dbReference type="EMBL" id="SOFS01000036">
    <property type="protein sequence ID" value="TFC18037.1"/>
    <property type="molecule type" value="Genomic_DNA"/>
</dbReference>
<feature type="region of interest" description="Disordered" evidence="2">
    <location>
        <begin position="32"/>
        <end position="51"/>
    </location>
</feature>
<dbReference type="Proteomes" id="UP000297604">
    <property type="component" value="Unassembled WGS sequence"/>
</dbReference>
<proteinExistence type="inferred from homology"/>
<evidence type="ECO:0000256" key="2">
    <source>
        <dbReference type="SAM" id="MobiDB-lite"/>
    </source>
</evidence>
<organism evidence="5 6">
    <name type="scientific">Cryobacterium glucosi</name>
    <dbReference type="NCBI Taxonomy" id="1259175"/>
    <lineage>
        <taxon>Bacteria</taxon>
        <taxon>Bacillati</taxon>
        <taxon>Actinomycetota</taxon>
        <taxon>Actinomycetes</taxon>
        <taxon>Micrococcales</taxon>
        <taxon>Microbacteriaceae</taxon>
        <taxon>Cryobacterium</taxon>
    </lineage>
</organism>